<feature type="chain" id="PRO_5043965798" description="DUF2059 domain-containing protein" evidence="1">
    <location>
        <begin position="23"/>
        <end position="159"/>
    </location>
</feature>
<dbReference type="Proteomes" id="UP000018211">
    <property type="component" value="Unassembled WGS sequence"/>
</dbReference>
<evidence type="ECO:0000313" key="3">
    <source>
        <dbReference type="EMBL" id="CCO50122.1"/>
    </source>
</evidence>
<dbReference type="RefSeq" id="WP_022614017.1">
    <property type="nucleotide sequence ID" value="NZ_LK391965.1"/>
</dbReference>
<accession>A0AAV2W0P1</accession>
<evidence type="ECO:0000256" key="1">
    <source>
        <dbReference type="SAM" id="SignalP"/>
    </source>
</evidence>
<feature type="signal peptide" evidence="1">
    <location>
        <begin position="1"/>
        <end position="22"/>
    </location>
</feature>
<protein>
    <recommendedName>
        <fullName evidence="2">DUF2059 domain-containing protein</fullName>
    </recommendedName>
</protein>
<organism evidence="3 4">
    <name type="scientific">Vibrio nigripulchritudo SOn1</name>
    <dbReference type="NCBI Taxonomy" id="1238450"/>
    <lineage>
        <taxon>Bacteria</taxon>
        <taxon>Pseudomonadati</taxon>
        <taxon>Pseudomonadota</taxon>
        <taxon>Gammaproteobacteria</taxon>
        <taxon>Vibrionales</taxon>
        <taxon>Vibrionaceae</taxon>
        <taxon>Vibrio</taxon>
    </lineage>
</organism>
<proteinExistence type="predicted"/>
<sequence>MKHLWKWVVISLLVSTPMSALAIDKGESVSQLLKVMKMEEQLSGGFEAMIPMIDQLANSLQLNKAEKEELTDIYRSWYINDIDRHRIINELANLYSNTFSQKEIEALIDFYSTPTGQKFVEKSTVLMRAGAQLGMQEAERAQPQLIEKLTPFLEKHQAN</sequence>
<keyword evidence="1" id="KW-0732">Signal</keyword>
<comment type="caution">
    <text evidence="3">The sequence shown here is derived from an EMBL/GenBank/DDBJ whole genome shotgun (WGS) entry which is preliminary data.</text>
</comment>
<dbReference type="EMBL" id="CAOF01000194">
    <property type="protein sequence ID" value="CCO50122.1"/>
    <property type="molecule type" value="Genomic_DNA"/>
</dbReference>
<evidence type="ECO:0000259" key="2">
    <source>
        <dbReference type="Pfam" id="PF09832"/>
    </source>
</evidence>
<gene>
    <name evidence="3" type="ORF">VIBNISOn1_970146</name>
</gene>
<dbReference type="Pfam" id="PF09832">
    <property type="entry name" value="DUF2059"/>
    <property type="match status" value="1"/>
</dbReference>
<feature type="domain" description="DUF2059" evidence="2">
    <location>
        <begin position="86"/>
        <end position="144"/>
    </location>
</feature>
<evidence type="ECO:0000313" key="4">
    <source>
        <dbReference type="Proteomes" id="UP000018211"/>
    </source>
</evidence>
<name>A0AAV2W0P1_9VIBR</name>
<reference evidence="3 4" key="1">
    <citation type="journal article" date="2013" name="ISME J.">
        <title>Comparative genomics of pathogenic lineages of Vibrio nigripulchritudo identifies virulence-associated traits.</title>
        <authorList>
            <person name="Goudenege D."/>
            <person name="Labreuche Y."/>
            <person name="Krin E."/>
            <person name="Ansquer D."/>
            <person name="Mangenot S."/>
            <person name="Calteau A."/>
            <person name="Medigue C."/>
            <person name="Mazel D."/>
            <person name="Polz M.F."/>
            <person name="Le Roux F."/>
        </authorList>
    </citation>
    <scope>NUCLEOTIDE SEQUENCE [LARGE SCALE GENOMIC DNA]</scope>
    <source>
        <strain evidence="3 4">SOn1</strain>
    </source>
</reference>
<dbReference type="AlphaFoldDB" id="A0AAV2W0P1"/>
<dbReference type="InterPro" id="IPR018637">
    <property type="entry name" value="DUF2059"/>
</dbReference>